<gene>
    <name evidence="1" type="ORF">N7548_00075</name>
</gene>
<reference evidence="1" key="1">
    <citation type="submission" date="2022-09" db="EMBL/GenBank/DDBJ databases">
        <title>Novel Mycoplasma species identified in domestic and wild animals.</title>
        <authorList>
            <person name="Volokhov D.V."/>
            <person name="Furtak V.A."/>
            <person name="Zagorodnyaya T.A."/>
        </authorList>
    </citation>
    <scope>NUCLEOTIDE SEQUENCE</scope>
    <source>
        <strain evidence="1">Oakley</strain>
    </source>
</reference>
<sequence length="137" mass="15937">MRLVELSTYLEVSRPTLYRYLELYEQKNFNGIEKKCFDFFVFIENTRTVTRPLIMDYLINKVLPIESQSNVDTEVLTAVRKLSESRSKIDKKKMQLIKSIASDNVFDDLLDVLLDSTKNSDKVTFDTIINNAKKGDN</sequence>
<name>A0ABT2Y394_9MOLU</name>
<proteinExistence type="predicted"/>
<dbReference type="RefSeq" id="WP_263607334.1">
    <property type="nucleotide sequence ID" value="NZ_JAOVQM010000001.1"/>
</dbReference>
<keyword evidence="2" id="KW-1185">Reference proteome</keyword>
<accession>A0ABT2Y394</accession>
<dbReference type="Proteomes" id="UP001177160">
    <property type="component" value="Unassembled WGS sequence"/>
</dbReference>
<organism evidence="1 2">
    <name type="scientific">Paracholeplasma manati</name>
    <dbReference type="NCBI Taxonomy" id="591373"/>
    <lineage>
        <taxon>Bacteria</taxon>
        <taxon>Bacillati</taxon>
        <taxon>Mycoplasmatota</taxon>
        <taxon>Mollicutes</taxon>
        <taxon>Acholeplasmatales</taxon>
        <taxon>Acholeplasmataceae</taxon>
        <taxon>Paracholeplasma</taxon>
    </lineage>
</organism>
<evidence type="ECO:0000313" key="2">
    <source>
        <dbReference type="Proteomes" id="UP001177160"/>
    </source>
</evidence>
<evidence type="ECO:0000313" key="1">
    <source>
        <dbReference type="EMBL" id="MCV2231221.1"/>
    </source>
</evidence>
<protein>
    <submittedName>
        <fullName evidence="1">Uncharacterized protein</fullName>
    </submittedName>
</protein>
<dbReference type="EMBL" id="JAOVQM010000001">
    <property type="protein sequence ID" value="MCV2231221.1"/>
    <property type="molecule type" value="Genomic_DNA"/>
</dbReference>
<comment type="caution">
    <text evidence="1">The sequence shown here is derived from an EMBL/GenBank/DDBJ whole genome shotgun (WGS) entry which is preliminary data.</text>
</comment>